<accession>A0A1N7KG31</accession>
<organism evidence="1 2">
    <name type="scientific">Corynebacterium appendicis CIP 107643</name>
    <dbReference type="NCBI Taxonomy" id="1161099"/>
    <lineage>
        <taxon>Bacteria</taxon>
        <taxon>Bacillati</taxon>
        <taxon>Actinomycetota</taxon>
        <taxon>Actinomycetes</taxon>
        <taxon>Mycobacteriales</taxon>
        <taxon>Corynebacteriaceae</taxon>
        <taxon>Corynebacterium</taxon>
    </lineage>
</organism>
<proteinExistence type="predicted"/>
<dbReference type="Proteomes" id="UP000186292">
    <property type="component" value="Unassembled WGS sequence"/>
</dbReference>
<gene>
    <name evidence="1" type="ORF">SAMN05444817_1226</name>
</gene>
<evidence type="ECO:0000313" key="1">
    <source>
        <dbReference type="EMBL" id="SIS60568.1"/>
    </source>
</evidence>
<sequence>MDTQIQRRSLIAFYFGTKVATANVTSEQAIHGVARRAYADLQRTLRGFGTHQSRSELKRSTIASIQSFVDNLATIDSQASFDAQHDHWCRTTCDNFAHHEHGSRPFSFHYGQAQKWLNMTLKYLAVLDHPDVQRLYPYLHVPVDQYVYKEAASAGVTRPAAPNAWSTLTSEKYIDYQHRLRQMVESTDKYTCPLDWEAAVWIDRTSTTTP</sequence>
<dbReference type="RefSeq" id="WP_084560791.1">
    <property type="nucleotide sequence ID" value="NZ_CP046976.1"/>
</dbReference>
<dbReference type="OrthoDB" id="2052817at2"/>
<dbReference type="STRING" id="1161099.SAMN05444817_1226"/>
<dbReference type="AlphaFoldDB" id="A0A1N7KG31"/>
<keyword evidence="2" id="KW-1185">Reference proteome</keyword>
<reference evidence="2" key="1">
    <citation type="submission" date="2017-01" db="EMBL/GenBank/DDBJ databases">
        <authorList>
            <person name="Varghese N."/>
            <person name="Submissions S."/>
        </authorList>
    </citation>
    <scope>NUCLEOTIDE SEQUENCE [LARGE SCALE GENOMIC DNA]</scope>
    <source>
        <strain evidence="2">DSM 44531</strain>
    </source>
</reference>
<dbReference type="EMBL" id="FTOF01000022">
    <property type="protein sequence ID" value="SIS60568.1"/>
    <property type="molecule type" value="Genomic_DNA"/>
</dbReference>
<protein>
    <submittedName>
        <fullName evidence="1">Uncharacterized protein</fullName>
    </submittedName>
</protein>
<evidence type="ECO:0000313" key="2">
    <source>
        <dbReference type="Proteomes" id="UP000186292"/>
    </source>
</evidence>
<name>A0A1N7KG31_9CORY</name>